<name>A0A3P3Y7K4_PLABS</name>
<dbReference type="Proteomes" id="UP000290189">
    <property type="component" value="Unassembled WGS sequence"/>
</dbReference>
<dbReference type="PANTHER" id="PTHR11096">
    <property type="entry name" value="RNA 3' TERMINAL PHOSPHATE CYCLASE"/>
    <property type="match status" value="1"/>
</dbReference>
<accession>A0A3P3Y7K4</accession>
<evidence type="ECO:0000313" key="3">
    <source>
        <dbReference type="Proteomes" id="UP000290189"/>
    </source>
</evidence>
<dbReference type="GO" id="GO:0003963">
    <property type="term" value="F:RNA-3'-phosphate cyclase activity"/>
    <property type="evidence" value="ECO:0007669"/>
    <property type="project" value="TreeGrafter"/>
</dbReference>
<reference evidence="2 3" key="1">
    <citation type="submission" date="2018-03" db="EMBL/GenBank/DDBJ databases">
        <authorList>
            <person name="Fogelqvist J."/>
        </authorList>
    </citation>
    <scope>NUCLEOTIDE SEQUENCE [LARGE SCALE GENOMIC DNA]</scope>
</reference>
<evidence type="ECO:0000259" key="1">
    <source>
        <dbReference type="PROSITE" id="PS50222"/>
    </source>
</evidence>
<dbReference type="AlphaFoldDB" id="A0A3P3Y7K4"/>
<dbReference type="InterPro" id="IPR000228">
    <property type="entry name" value="RNA3'_term_phos_cyc"/>
</dbReference>
<dbReference type="Gene3D" id="3.65.10.20">
    <property type="entry name" value="RNA 3'-terminal phosphate cyclase domain"/>
    <property type="match status" value="1"/>
</dbReference>
<dbReference type="InterPro" id="IPR013792">
    <property type="entry name" value="RNA3'P_cycl/enolpyr_Trfase_a/b"/>
</dbReference>
<dbReference type="PROSITE" id="PS50222">
    <property type="entry name" value="EF_HAND_2"/>
    <property type="match status" value="1"/>
</dbReference>
<geneLocation type="mitochondrion" evidence="2"/>
<organism evidence="2 3">
    <name type="scientific">Plasmodiophora brassicae</name>
    <name type="common">Clubroot disease agent</name>
    <dbReference type="NCBI Taxonomy" id="37360"/>
    <lineage>
        <taxon>Eukaryota</taxon>
        <taxon>Sar</taxon>
        <taxon>Rhizaria</taxon>
        <taxon>Endomyxa</taxon>
        <taxon>Phytomyxea</taxon>
        <taxon>Plasmodiophorida</taxon>
        <taxon>Plasmodiophoridae</taxon>
        <taxon>Plasmodiophora</taxon>
    </lineage>
</organism>
<dbReference type="InterPro" id="IPR013791">
    <property type="entry name" value="RNA3'-term_phos_cycl_insert"/>
</dbReference>
<gene>
    <name evidence="2" type="ORF">PLBR_LOCUS3378</name>
</gene>
<dbReference type="EMBL" id="OVEO01000005">
    <property type="protein sequence ID" value="SPQ96163.1"/>
    <property type="molecule type" value="Genomic_DNA"/>
</dbReference>
<dbReference type="Pfam" id="PF05189">
    <property type="entry name" value="RTC_insert"/>
    <property type="match status" value="1"/>
</dbReference>
<dbReference type="GO" id="GO:0006396">
    <property type="term" value="P:RNA processing"/>
    <property type="evidence" value="ECO:0007669"/>
    <property type="project" value="InterPro"/>
</dbReference>
<keyword evidence="2" id="KW-0496">Mitochondrion</keyword>
<evidence type="ECO:0000313" key="2">
    <source>
        <dbReference type="EMBL" id="SPQ96163.1"/>
    </source>
</evidence>
<sequence>MGNKGSRPVFDYNHCAQKLGPAGVSQYRAWFRSLLNGAADDATAGIPFDRFAASELDAFRAFGPNFLHRMCQVVNYSGSGTVQFDEFLCFAYVRDFGTRDDRLQLLFRVCDLKGGGKIGRKELRKMREAILLGNRDAKSGTDAAALLKRFDILIDAWVTLAFTVFDTSNSTALSFNDWRRLAETDDLVVSVLDALAAPRNEFPTLASVAAAAILLPSPPSAADCSRATPRMRRGVPLYRVGSKVRTFPRGMTPVLIDGRTLEGGGQLVRNGAALACLMSVPVQIENVRGGRQKPGLQAQHLTGLRLVTDLAGAHLVCDGLRAHTLSIIPQMKSPADANQIVADCQTAGSISLLLQVALPVAMFGRQQVGLVLKGGSNVSMAPQWDYMADVFLPTIRRLFDVHVRSSMVRRGFYPRGQGQVDVAVPLVGNGGPLKAFTMVKRGDVTKIAVRIIVSSVKHRLPDLSAQLVDDVLHELQRAGAPISHYPVEVETDLSTAAAAGYTSVVGVLAVAHTSEGCLICGSSLREDKKMAPRAVAEAARQAVAELKTMLSTDACVDDYLQDQLILFMALAEGTSSLRCRELTMHTRTGIFVCEKLTSARFRVIPDGSDFIIECDGIGWKTPE</sequence>
<dbReference type="Gene3D" id="3.30.360.20">
    <property type="entry name" value="RNA 3'-terminal phosphate cyclase, insert domain"/>
    <property type="match status" value="1"/>
</dbReference>
<dbReference type="InterPro" id="IPR037136">
    <property type="entry name" value="RNA3'_phos_cyclase_dom_sf"/>
</dbReference>
<dbReference type="SUPFAM" id="SSF55205">
    <property type="entry name" value="EPT/RTPC-like"/>
    <property type="match status" value="2"/>
</dbReference>
<protein>
    <recommendedName>
        <fullName evidence="1">EF-hand domain-containing protein</fullName>
    </recommendedName>
</protein>
<dbReference type="Pfam" id="PF01137">
    <property type="entry name" value="RTC"/>
    <property type="match status" value="1"/>
</dbReference>
<dbReference type="InterPro" id="IPR002048">
    <property type="entry name" value="EF_hand_dom"/>
</dbReference>
<proteinExistence type="predicted"/>
<dbReference type="InterPro" id="IPR023797">
    <property type="entry name" value="RNA3'_phos_cyclase_dom"/>
</dbReference>
<dbReference type="PANTHER" id="PTHR11096:SF0">
    <property type="entry name" value="RNA 3'-TERMINAL PHOSPHATE CYCLASE"/>
    <property type="match status" value="1"/>
</dbReference>
<dbReference type="GO" id="GO:0005509">
    <property type="term" value="F:calcium ion binding"/>
    <property type="evidence" value="ECO:0007669"/>
    <property type="project" value="InterPro"/>
</dbReference>
<dbReference type="Gene3D" id="1.10.238.10">
    <property type="entry name" value="EF-hand"/>
    <property type="match status" value="1"/>
</dbReference>
<dbReference type="GO" id="GO:0005634">
    <property type="term" value="C:nucleus"/>
    <property type="evidence" value="ECO:0007669"/>
    <property type="project" value="TreeGrafter"/>
</dbReference>
<dbReference type="SUPFAM" id="SSF47473">
    <property type="entry name" value="EF-hand"/>
    <property type="match status" value="1"/>
</dbReference>
<dbReference type="InterPro" id="IPR011992">
    <property type="entry name" value="EF-hand-dom_pair"/>
</dbReference>
<dbReference type="InterPro" id="IPR036553">
    <property type="entry name" value="RPTC_insert"/>
</dbReference>
<feature type="domain" description="EF-hand" evidence="1">
    <location>
        <begin position="98"/>
        <end position="133"/>
    </location>
</feature>